<dbReference type="Pfam" id="PF21834">
    <property type="entry name" value="DUF6894"/>
    <property type="match status" value="1"/>
</dbReference>
<accession>A0A849I066</accession>
<dbReference type="RefSeq" id="WP_171218268.1">
    <property type="nucleotide sequence ID" value="NZ_JABEPP010000003.1"/>
</dbReference>
<evidence type="ECO:0000313" key="2">
    <source>
        <dbReference type="EMBL" id="NNM72732.1"/>
    </source>
</evidence>
<proteinExistence type="predicted"/>
<protein>
    <recommendedName>
        <fullName evidence="1">DUF6894 domain-containing protein</fullName>
    </recommendedName>
</protein>
<feature type="domain" description="DUF6894" evidence="1">
    <location>
        <begin position="3"/>
        <end position="70"/>
    </location>
</feature>
<name>A0A849I066_9HYPH</name>
<dbReference type="AlphaFoldDB" id="A0A849I066"/>
<sequence length="87" mass="9764">MPRYFFDIDDGGDRTTDHVGTDFPDAEAARAEAISVLPSIARDAPRTDSREIVATVRDESGLPIFRARLSIEGEWIREPCGRKERIC</sequence>
<evidence type="ECO:0000313" key="3">
    <source>
        <dbReference type="Proteomes" id="UP000564885"/>
    </source>
</evidence>
<organism evidence="2 3">
    <name type="scientific">Enterovirga aerilata</name>
    <dbReference type="NCBI Taxonomy" id="2730920"/>
    <lineage>
        <taxon>Bacteria</taxon>
        <taxon>Pseudomonadati</taxon>
        <taxon>Pseudomonadota</taxon>
        <taxon>Alphaproteobacteria</taxon>
        <taxon>Hyphomicrobiales</taxon>
        <taxon>Methylobacteriaceae</taxon>
        <taxon>Enterovirga</taxon>
    </lineage>
</organism>
<reference evidence="2 3" key="1">
    <citation type="submission" date="2020-04" db="EMBL/GenBank/DDBJ databases">
        <title>Enterovirga sp. isolate from soil.</title>
        <authorList>
            <person name="Chea S."/>
            <person name="Kim D.-U."/>
        </authorList>
    </citation>
    <scope>NUCLEOTIDE SEQUENCE [LARGE SCALE GENOMIC DNA]</scope>
    <source>
        <strain evidence="2 3">DB1703</strain>
    </source>
</reference>
<keyword evidence="3" id="KW-1185">Reference proteome</keyword>
<dbReference type="Proteomes" id="UP000564885">
    <property type="component" value="Unassembled WGS sequence"/>
</dbReference>
<evidence type="ECO:0000259" key="1">
    <source>
        <dbReference type="Pfam" id="PF21834"/>
    </source>
</evidence>
<comment type="caution">
    <text evidence="2">The sequence shown here is derived from an EMBL/GenBank/DDBJ whole genome shotgun (WGS) entry which is preliminary data.</text>
</comment>
<gene>
    <name evidence="2" type="ORF">HJG44_10110</name>
</gene>
<dbReference type="EMBL" id="JABEPP010000003">
    <property type="protein sequence ID" value="NNM72732.1"/>
    <property type="molecule type" value="Genomic_DNA"/>
</dbReference>
<dbReference type="InterPro" id="IPR054189">
    <property type="entry name" value="DUF6894"/>
</dbReference>